<dbReference type="Pfam" id="PF07998">
    <property type="entry name" value="Peptidase_M54"/>
    <property type="match status" value="1"/>
</dbReference>
<evidence type="ECO:0000256" key="4">
    <source>
        <dbReference type="ARBA" id="ARBA00022801"/>
    </source>
</evidence>
<dbReference type="PANTHER" id="PTHR15910:SF1">
    <property type="entry name" value="ARCHAEMETZINCIN-2"/>
    <property type="match status" value="1"/>
</dbReference>
<name>A0A7C2VFR4_9CREN</name>
<evidence type="ECO:0008006" key="8">
    <source>
        <dbReference type="Google" id="ProtNLM"/>
    </source>
</evidence>
<evidence type="ECO:0000256" key="2">
    <source>
        <dbReference type="ARBA" id="ARBA00022670"/>
    </source>
</evidence>
<proteinExistence type="predicted"/>
<dbReference type="InterPro" id="IPR024079">
    <property type="entry name" value="MetalloPept_cat_dom_sf"/>
</dbReference>
<organism evidence="7">
    <name type="scientific">Ignisphaera aggregans</name>
    <dbReference type="NCBI Taxonomy" id="334771"/>
    <lineage>
        <taxon>Archaea</taxon>
        <taxon>Thermoproteota</taxon>
        <taxon>Thermoprotei</taxon>
        <taxon>Desulfurococcales</taxon>
        <taxon>Desulfurococcaceae</taxon>
        <taxon>Ignisphaera</taxon>
    </lineage>
</organism>
<dbReference type="EMBL" id="DSGT01000001">
    <property type="protein sequence ID" value="HEW52571.1"/>
    <property type="molecule type" value="Genomic_DNA"/>
</dbReference>
<dbReference type="GO" id="GO:0008237">
    <property type="term" value="F:metallopeptidase activity"/>
    <property type="evidence" value="ECO:0007669"/>
    <property type="project" value="UniProtKB-KW"/>
</dbReference>
<keyword evidence="5" id="KW-0862">Zinc</keyword>
<dbReference type="Gene3D" id="3.40.390.10">
    <property type="entry name" value="Collagenase (Catalytic Domain)"/>
    <property type="match status" value="1"/>
</dbReference>
<comment type="cofactor">
    <cofactor evidence="1">
        <name>Zn(2+)</name>
        <dbReference type="ChEBI" id="CHEBI:29105"/>
    </cofactor>
</comment>
<keyword evidence="3" id="KW-0479">Metal-binding</keyword>
<evidence type="ECO:0000256" key="1">
    <source>
        <dbReference type="ARBA" id="ARBA00001947"/>
    </source>
</evidence>
<gene>
    <name evidence="7" type="ORF">ENO77_00035</name>
</gene>
<dbReference type="GO" id="GO:0006508">
    <property type="term" value="P:proteolysis"/>
    <property type="evidence" value="ECO:0007669"/>
    <property type="project" value="UniProtKB-KW"/>
</dbReference>
<evidence type="ECO:0000256" key="5">
    <source>
        <dbReference type="ARBA" id="ARBA00022833"/>
    </source>
</evidence>
<comment type="caution">
    <text evidence="7">The sequence shown here is derived from an EMBL/GenBank/DDBJ whole genome shotgun (WGS) entry which is preliminary data.</text>
</comment>
<accession>A0A7C2VFR4</accession>
<evidence type="ECO:0000313" key="7">
    <source>
        <dbReference type="EMBL" id="HEW52571.1"/>
    </source>
</evidence>
<evidence type="ECO:0000256" key="6">
    <source>
        <dbReference type="ARBA" id="ARBA00023049"/>
    </source>
</evidence>
<reference evidence="7" key="1">
    <citation type="journal article" date="2020" name="mSystems">
        <title>Genome- and Community-Level Interaction Insights into Carbon Utilization and Element Cycling Functions of Hydrothermarchaeota in Hydrothermal Sediment.</title>
        <authorList>
            <person name="Zhou Z."/>
            <person name="Liu Y."/>
            <person name="Xu W."/>
            <person name="Pan J."/>
            <person name="Luo Z.H."/>
            <person name="Li M."/>
        </authorList>
    </citation>
    <scope>NUCLEOTIDE SEQUENCE [LARGE SCALE GENOMIC DNA]</scope>
    <source>
        <strain evidence="7">SpSt-16</strain>
    </source>
</reference>
<dbReference type="SUPFAM" id="SSF55486">
    <property type="entry name" value="Metalloproteases ('zincins'), catalytic domain"/>
    <property type="match status" value="1"/>
</dbReference>
<protein>
    <recommendedName>
        <fullName evidence="8">Archemetzincin</fullName>
    </recommendedName>
</protein>
<dbReference type="InterPro" id="IPR012962">
    <property type="entry name" value="Pept_M54_archaemetzincn"/>
</dbReference>
<dbReference type="PANTHER" id="PTHR15910">
    <property type="entry name" value="ARCHAEMETZINCIN"/>
    <property type="match status" value="1"/>
</dbReference>
<dbReference type="CDD" id="cd11375">
    <property type="entry name" value="Peptidase_M54"/>
    <property type="match status" value="1"/>
</dbReference>
<dbReference type="GO" id="GO:0008270">
    <property type="term" value="F:zinc ion binding"/>
    <property type="evidence" value="ECO:0007669"/>
    <property type="project" value="InterPro"/>
</dbReference>
<keyword evidence="2" id="KW-0645">Protease</keyword>
<keyword evidence="4" id="KW-0378">Hydrolase</keyword>
<dbReference type="AlphaFoldDB" id="A0A7C2VFR4"/>
<dbReference type="NCBIfam" id="NF033823">
    <property type="entry name" value="archmetzin"/>
    <property type="match status" value="1"/>
</dbReference>
<keyword evidence="6" id="KW-0482">Metalloprotease</keyword>
<sequence length="174" mass="19764">MLLRTEGVEDFVYLSCANALKEVFDDIHVELSRESVKTPGYPYNARRGQYNAEGFVYYASSFSRPGFYVLLLAHVDAYVPGLNFVFGLAIPSLRAAAVFTHRLKINVNTERYLLRVQKEVIHELGHLLGLAHCVMPSCVMKFSNSVFEVDKKELVFCSKCASVLLERGYRLKLF</sequence>
<dbReference type="InterPro" id="IPR012091">
    <property type="entry name" value="Pept_M54_archaemetzncn_arc/bac"/>
</dbReference>
<evidence type="ECO:0000256" key="3">
    <source>
        <dbReference type="ARBA" id="ARBA00022723"/>
    </source>
</evidence>
<dbReference type="PIRSF" id="PIRSF005785">
    <property type="entry name" value="Zn-prot_arch"/>
    <property type="match status" value="1"/>
</dbReference>